<sequence length="360" mass="38513">MAPPQQPPSSSSSTPRSVSDATRFTATTPHASSKGAVPGASRFAPPRTSPAAAPSAASASAAAAAAAAPPPFNETPEQKVARLRAAHLRARQAQVSKVDRIIDMGRRMFDTAHRVTVYSLVGFTVIAGIATAYTAYDMITYNKKRQREWVEAQMKIEAEELAAARLAYIKGTATEDQIKLVEEEMEKERKRGERFSFFNLPKVLDTAEKDASKSTQTAAAAASSAATQKVGTGGVKPTVTETVSWPLSKTQTQSQPTNSASPEQESKGLWAWLTSNLKKEEEGDDSPAQRRLGWESLSEEDSNMGVRDSDIARAVEEKRAFAQAKALEAAQAKKAADEAAAAAAAAAEGGKKEGKRGWFW</sequence>
<dbReference type="OrthoDB" id="4205486at2759"/>
<name>G0S990_CHATD</name>
<evidence type="ECO:0000313" key="7">
    <source>
        <dbReference type="EMBL" id="EGS20001.1"/>
    </source>
</evidence>
<feature type="compositionally biased region" description="Polar residues" evidence="5">
    <location>
        <begin position="239"/>
        <end position="263"/>
    </location>
</feature>
<keyword evidence="3 6" id="KW-1133">Transmembrane helix</keyword>
<dbReference type="EMBL" id="GL988043">
    <property type="protein sequence ID" value="EGS20001.1"/>
    <property type="molecule type" value="Genomic_DNA"/>
</dbReference>
<dbReference type="RefSeq" id="XP_006694886.1">
    <property type="nucleotide sequence ID" value="XM_006694823.1"/>
</dbReference>
<dbReference type="HOGENOM" id="CLU_052684_0_0_1"/>
<evidence type="ECO:0000256" key="6">
    <source>
        <dbReference type="SAM" id="Phobius"/>
    </source>
</evidence>
<dbReference type="Proteomes" id="UP000008066">
    <property type="component" value="Unassembled WGS sequence"/>
</dbReference>
<evidence type="ECO:0000256" key="4">
    <source>
        <dbReference type="ARBA" id="ARBA00023136"/>
    </source>
</evidence>
<reference evidence="7 8" key="1">
    <citation type="journal article" date="2011" name="Cell">
        <title>Insight into structure and assembly of the nuclear pore complex by utilizing the genome of a eukaryotic thermophile.</title>
        <authorList>
            <person name="Amlacher S."/>
            <person name="Sarges P."/>
            <person name="Flemming D."/>
            <person name="van Noort V."/>
            <person name="Kunze R."/>
            <person name="Devos D.P."/>
            <person name="Arumugam M."/>
            <person name="Bork P."/>
            <person name="Hurt E."/>
        </authorList>
    </citation>
    <scope>NUCLEOTIDE SEQUENCE [LARGE SCALE GENOMIC DNA]</scope>
    <source>
        <strain evidence="8">DSM 1495 / CBS 144.50 / IMI 039719</strain>
    </source>
</reference>
<dbReference type="AlphaFoldDB" id="G0S990"/>
<proteinExistence type="predicted"/>
<feature type="region of interest" description="Disordered" evidence="5">
    <location>
        <begin position="222"/>
        <end position="267"/>
    </location>
</feature>
<evidence type="ECO:0000256" key="1">
    <source>
        <dbReference type="ARBA" id="ARBA00004167"/>
    </source>
</evidence>
<keyword evidence="2 6" id="KW-0812">Transmembrane</keyword>
<dbReference type="eggNOG" id="ENOG502S3II">
    <property type="taxonomic scope" value="Eukaryota"/>
</dbReference>
<dbReference type="Pfam" id="PF14880">
    <property type="entry name" value="COX14"/>
    <property type="match status" value="1"/>
</dbReference>
<evidence type="ECO:0000313" key="8">
    <source>
        <dbReference type="Proteomes" id="UP000008066"/>
    </source>
</evidence>
<feature type="region of interest" description="Disordered" evidence="5">
    <location>
        <begin position="1"/>
        <end position="56"/>
    </location>
</feature>
<feature type="compositionally biased region" description="Polar residues" evidence="5">
    <location>
        <begin position="20"/>
        <end position="31"/>
    </location>
</feature>
<feature type="transmembrane region" description="Helical" evidence="6">
    <location>
        <begin position="115"/>
        <end position="136"/>
    </location>
</feature>
<accession>G0S990</accession>
<dbReference type="KEGG" id="cthr:CTHT_0044980"/>
<keyword evidence="8" id="KW-1185">Reference proteome</keyword>
<evidence type="ECO:0008006" key="9">
    <source>
        <dbReference type="Google" id="ProtNLM"/>
    </source>
</evidence>
<dbReference type="GO" id="GO:0016020">
    <property type="term" value="C:membrane"/>
    <property type="evidence" value="ECO:0007669"/>
    <property type="project" value="UniProtKB-SubCell"/>
</dbReference>
<dbReference type="STRING" id="759272.G0S990"/>
<protein>
    <recommendedName>
        <fullName evidence="9">Cytochrome oxidase c assembly-domain-containing protein</fullName>
    </recommendedName>
</protein>
<organism evidence="8">
    <name type="scientific">Chaetomium thermophilum (strain DSM 1495 / CBS 144.50 / IMI 039719)</name>
    <name type="common">Thermochaetoides thermophila</name>
    <dbReference type="NCBI Taxonomy" id="759272"/>
    <lineage>
        <taxon>Eukaryota</taxon>
        <taxon>Fungi</taxon>
        <taxon>Dikarya</taxon>
        <taxon>Ascomycota</taxon>
        <taxon>Pezizomycotina</taxon>
        <taxon>Sordariomycetes</taxon>
        <taxon>Sordariomycetidae</taxon>
        <taxon>Sordariales</taxon>
        <taxon>Chaetomiaceae</taxon>
        <taxon>Thermochaetoides</taxon>
    </lineage>
</organism>
<comment type="subcellular location">
    <subcellularLocation>
        <location evidence="1">Membrane</location>
        <topology evidence="1">Single-pass membrane protein</topology>
    </subcellularLocation>
</comment>
<evidence type="ECO:0000256" key="5">
    <source>
        <dbReference type="SAM" id="MobiDB-lite"/>
    </source>
</evidence>
<keyword evidence="4 6" id="KW-0472">Membrane</keyword>
<evidence type="ECO:0000256" key="2">
    <source>
        <dbReference type="ARBA" id="ARBA00022692"/>
    </source>
</evidence>
<dbReference type="InterPro" id="IPR029208">
    <property type="entry name" value="COX14"/>
</dbReference>
<dbReference type="GeneID" id="18258536"/>
<feature type="compositionally biased region" description="Low complexity" evidence="5">
    <location>
        <begin position="8"/>
        <end position="19"/>
    </location>
</feature>
<gene>
    <name evidence="7" type="ORF">CTHT_0044980</name>
</gene>
<evidence type="ECO:0000256" key="3">
    <source>
        <dbReference type="ARBA" id="ARBA00022989"/>
    </source>
</evidence>
<feature type="compositionally biased region" description="Low complexity" evidence="5">
    <location>
        <begin position="40"/>
        <end position="56"/>
    </location>
</feature>